<sequence length="944" mass="104774">MDENTGQTLSSLAITEKRTHRPGGCVGIFFQLFDWNRRFAKKKLFSKKLLPPARAKQASKKFKGDEKMPISKLQLIADENSGGFPNVKKNGNRSVDLERKHEMKAPSLVARLMGLESMPAVHRDKPKKPSFSDGNVNGDENFVGNHGGFDKELNLEKGGGKQESRPQKLQKTGPFERRVVTRFGAEALQIKSVLSRSRKHHHHHPKLASPVKSPRISSGRNVSRSSRLIGAAARILEPGLQATSRAKCAITYSSSMHYSPSDEIISPETWKQSSCNTSSAKPLMGQTSCRNCGNLVDFGATTEEHPSACFGSNFVNASSQDSRWSIPRPPVSSYEHETDVVFQKSKDQAVSLVSQEKDNMRFCNEPITERVPPLHEGQGQWHLSSQTCKPPKDESSSIVFKHRMQTQDPTLLGRDRIPTTSKLSSLQSRRVSSAGNAAGGTKDFVALNRSLSGRARPRVPTKVDSSRFDTERKACNGRGESLSQLRTPVRKRRTINVSGQSESTGFVSSTIAKQRNVQCGTLTGKGMGLNTHSNHNRVKSRLAHQGDGKGAEGNKETDVISFTFNSPMRQKAAIPVEMEEKRRNEDGNMSFQNPLTLRGDALGALLEQKLKELTSQENDELSTGAPTVAMILQELIAALTADQSLSQDGHTNMFNKDLVFENEAKMERFLGSSREGHHLSPGSVLEASFSSSSLDESPVPGHRLCPDSMDYSYDQLQPSESDVDLLDSATSLDKGRTDSKLLINFVRNVSKILQSHWNISEERLTGSELAHANEKILNAELLFRTRTAHNLDGMEGFVISPHLLDELESFARVAWTDSNGFIGLEDTKAGNHLRGFLFDCIIECLDSKYGRYCNSGFKAWSRLPLCMNTKTLIQDVVKEVRRWTGLAGMVPDEIIEWEMSYSLGKWTDFDIEAFETGNEIDGDILQNLVEEIVMDLLDCRSRSF</sequence>
<dbReference type="Pfam" id="PF14309">
    <property type="entry name" value="DUF4378"/>
    <property type="match status" value="1"/>
</dbReference>
<feature type="region of interest" description="Disordered" evidence="1">
    <location>
        <begin position="195"/>
        <end position="223"/>
    </location>
</feature>
<dbReference type="GeneID" id="115975781"/>
<feature type="domain" description="DUF4378" evidence="2">
    <location>
        <begin position="792"/>
        <end position="931"/>
    </location>
</feature>
<proteinExistence type="predicted"/>
<dbReference type="OMA" id="SATCMNN"/>
<organism evidence="4 5">
    <name type="scientific">Quercus lobata</name>
    <name type="common">Valley oak</name>
    <dbReference type="NCBI Taxonomy" id="97700"/>
    <lineage>
        <taxon>Eukaryota</taxon>
        <taxon>Viridiplantae</taxon>
        <taxon>Streptophyta</taxon>
        <taxon>Embryophyta</taxon>
        <taxon>Tracheophyta</taxon>
        <taxon>Spermatophyta</taxon>
        <taxon>Magnoliopsida</taxon>
        <taxon>eudicotyledons</taxon>
        <taxon>Gunneridae</taxon>
        <taxon>Pentapetalae</taxon>
        <taxon>rosids</taxon>
        <taxon>fabids</taxon>
        <taxon>Fagales</taxon>
        <taxon>Fagaceae</taxon>
        <taxon>Quercus</taxon>
    </lineage>
</organism>
<feature type="region of interest" description="Disordered" evidence="1">
    <location>
        <begin position="371"/>
        <end position="394"/>
    </location>
</feature>
<dbReference type="EnsemblPlants" id="QL02p051038:mrna">
    <property type="protein sequence ID" value="QL02p051038:mrna"/>
    <property type="gene ID" value="QL02p051038"/>
</dbReference>
<feature type="compositionally biased region" description="Polar residues" evidence="1">
    <location>
        <begin position="418"/>
        <end position="435"/>
    </location>
</feature>
<evidence type="ECO:0000313" key="5">
    <source>
        <dbReference type="Proteomes" id="UP000594261"/>
    </source>
</evidence>
<feature type="region of interest" description="Disordered" evidence="1">
    <location>
        <begin position="690"/>
        <end position="711"/>
    </location>
</feature>
<dbReference type="PANTHER" id="PTHR21726">
    <property type="entry name" value="PHOSPHATIDYLINOSITOL N-ACETYLGLUCOSAMINYLTRANSFERASE SUBUNIT P DOWN SYNDROME CRITICAL REGION PROTEIN 5 -RELATED"/>
    <property type="match status" value="1"/>
</dbReference>
<dbReference type="Gramene" id="QL02p051038:mrna">
    <property type="protein sequence ID" value="QL02p051038:mrna"/>
    <property type="gene ID" value="QL02p051038"/>
</dbReference>
<evidence type="ECO:0000259" key="2">
    <source>
        <dbReference type="Pfam" id="PF14309"/>
    </source>
</evidence>
<feature type="compositionally biased region" description="Low complexity" evidence="1">
    <location>
        <begin position="690"/>
        <end position="700"/>
    </location>
</feature>
<reference evidence="4" key="2">
    <citation type="submission" date="2021-01" db="UniProtKB">
        <authorList>
            <consortium name="EnsemblPlants"/>
        </authorList>
    </citation>
    <scope>IDENTIFICATION</scope>
</reference>
<dbReference type="Proteomes" id="UP000594261">
    <property type="component" value="Chromosome 2"/>
</dbReference>
<feature type="region of interest" description="Disordered" evidence="1">
    <location>
        <begin position="411"/>
        <end position="437"/>
    </location>
</feature>
<protein>
    <recommendedName>
        <fullName evidence="6">DUF4378 domain-containing protein</fullName>
    </recommendedName>
</protein>
<dbReference type="FunCoup" id="A0A7N2KW69">
    <property type="interactions" value="431"/>
</dbReference>
<feature type="compositionally biased region" description="Basic and acidic residues" evidence="1">
    <location>
        <begin position="148"/>
        <end position="166"/>
    </location>
</feature>
<gene>
    <name evidence="4" type="primary">LOC115975781</name>
</gene>
<dbReference type="AlphaFoldDB" id="A0A7N2KW69"/>
<reference evidence="5" key="1">
    <citation type="journal article" date="2016" name="G3 (Bethesda)">
        <title>First Draft Assembly and Annotation of the Genome of a California Endemic Oak Quercus lobata Nee (Fagaceae).</title>
        <authorList>
            <person name="Sork V.L."/>
            <person name="Fitz-Gibbon S.T."/>
            <person name="Puiu D."/>
            <person name="Crepeau M."/>
            <person name="Gugger P.F."/>
            <person name="Sherman R."/>
            <person name="Stevens K."/>
            <person name="Langley C.H."/>
            <person name="Pellegrini M."/>
            <person name="Salzberg S.L."/>
        </authorList>
    </citation>
    <scope>NUCLEOTIDE SEQUENCE [LARGE SCALE GENOMIC DNA]</scope>
    <source>
        <strain evidence="5">cv. SW786</strain>
    </source>
</reference>
<feature type="region of interest" description="Disordered" evidence="1">
    <location>
        <begin position="144"/>
        <end position="173"/>
    </location>
</feature>
<accession>A0A7N2KW69</accession>
<dbReference type="InterPro" id="IPR032795">
    <property type="entry name" value="DUF3741-assoc"/>
</dbReference>
<dbReference type="InParanoid" id="A0A7N2KW69"/>
<dbReference type="PANTHER" id="PTHR21726:SF61">
    <property type="entry name" value="DNAA INITIATOR-ASSOCIATING PROTEIN"/>
    <property type="match status" value="1"/>
</dbReference>
<evidence type="ECO:0000259" key="3">
    <source>
        <dbReference type="Pfam" id="PF14383"/>
    </source>
</evidence>
<dbReference type="RefSeq" id="XP_030952615.1">
    <property type="nucleotide sequence ID" value="XM_031096755.1"/>
</dbReference>
<name>A0A7N2KW69_QUELO</name>
<dbReference type="Pfam" id="PF14383">
    <property type="entry name" value="VARLMGL"/>
    <property type="match status" value="1"/>
</dbReference>
<dbReference type="OrthoDB" id="1928505at2759"/>
<dbReference type="InterPro" id="IPR025486">
    <property type="entry name" value="DUF4378"/>
</dbReference>
<evidence type="ECO:0000313" key="4">
    <source>
        <dbReference type="EnsemblPlants" id="QL02p051038:mrna"/>
    </source>
</evidence>
<evidence type="ECO:0008006" key="6">
    <source>
        <dbReference type="Google" id="ProtNLM"/>
    </source>
</evidence>
<feature type="domain" description="DUF3741" evidence="3">
    <location>
        <begin position="98"/>
        <end position="123"/>
    </location>
</feature>
<evidence type="ECO:0000256" key="1">
    <source>
        <dbReference type="SAM" id="MobiDB-lite"/>
    </source>
</evidence>
<dbReference type="KEGG" id="qlo:115975781"/>
<keyword evidence="5" id="KW-1185">Reference proteome</keyword>
<feature type="compositionally biased region" description="Basic residues" evidence="1">
    <location>
        <begin position="196"/>
        <end position="206"/>
    </location>
</feature>